<dbReference type="Proteomes" id="UP000035740">
    <property type="component" value="Unassembled WGS sequence"/>
</dbReference>
<reference evidence="1 2" key="1">
    <citation type="journal article" date="2014" name="Nature">
        <title>The genome of the recently domesticated crop plant sugar beet (Beta vulgaris).</title>
        <authorList>
            <person name="Dohm J.C."/>
            <person name="Minoche A.E."/>
            <person name="Holtgrawe D."/>
            <person name="Capella-Gutierrez S."/>
            <person name="Zakrzewski F."/>
            <person name="Tafer H."/>
            <person name="Rupp O."/>
            <person name="Sorensen T.R."/>
            <person name="Stracke R."/>
            <person name="Reinhardt R."/>
            <person name="Goesmann A."/>
            <person name="Kraft T."/>
            <person name="Schulz B."/>
            <person name="Stadler P.F."/>
            <person name="Schmidt T."/>
            <person name="Gabaldon T."/>
            <person name="Lehrach H."/>
            <person name="Weisshaar B."/>
            <person name="Himmelbauer H."/>
        </authorList>
    </citation>
    <scope>NUCLEOTIDE SEQUENCE [LARGE SCALE GENOMIC DNA]</scope>
    <source>
        <tissue evidence="1">Taproot</tissue>
    </source>
</reference>
<evidence type="ECO:0000313" key="2">
    <source>
        <dbReference type="Proteomes" id="UP000035740"/>
    </source>
</evidence>
<feature type="non-terminal residue" evidence="1">
    <location>
        <position position="1"/>
    </location>
</feature>
<name>A0A0J7YM78_BETVV</name>
<protein>
    <submittedName>
        <fullName evidence="1">Uncharacterized protein</fullName>
    </submittedName>
</protein>
<gene>
    <name evidence="1" type="ORF">BVRB_017250</name>
</gene>
<dbReference type="Gramene" id="KMS64734">
    <property type="protein sequence ID" value="KMS64734"/>
    <property type="gene ID" value="BVRB_017250"/>
</dbReference>
<dbReference type="EMBL" id="KQ124294">
    <property type="protein sequence ID" value="KMS64734.1"/>
    <property type="molecule type" value="Genomic_DNA"/>
</dbReference>
<evidence type="ECO:0000313" key="1">
    <source>
        <dbReference type="EMBL" id="KMS64734.1"/>
    </source>
</evidence>
<organism evidence="1 2">
    <name type="scientific">Beta vulgaris subsp. vulgaris</name>
    <name type="common">Beet</name>
    <dbReference type="NCBI Taxonomy" id="3555"/>
    <lineage>
        <taxon>Eukaryota</taxon>
        <taxon>Viridiplantae</taxon>
        <taxon>Streptophyta</taxon>
        <taxon>Embryophyta</taxon>
        <taxon>Tracheophyta</taxon>
        <taxon>Spermatophyta</taxon>
        <taxon>Magnoliopsida</taxon>
        <taxon>eudicotyledons</taxon>
        <taxon>Gunneridae</taxon>
        <taxon>Pentapetalae</taxon>
        <taxon>Caryophyllales</taxon>
        <taxon>Chenopodiaceae</taxon>
        <taxon>Betoideae</taxon>
        <taxon>Beta</taxon>
    </lineage>
</organism>
<keyword evidence="2" id="KW-1185">Reference proteome</keyword>
<sequence>ELFTRFLEGFCESAKHAPPPLNCIEGIPATGDRRPKLPYRRWPTHTTLRRRREIHYSLRRVFFPSSPYILSLLWCLFS</sequence>
<dbReference type="AlphaFoldDB" id="A0A0J7YM78"/>
<proteinExistence type="predicted"/>
<accession>A0A0J7YM78</accession>